<dbReference type="EMBL" id="BARS01039662">
    <property type="protein sequence ID" value="GAG21495.1"/>
    <property type="molecule type" value="Genomic_DNA"/>
</dbReference>
<sequence>MEQINQILEVIQKLDTLLAALLLCIPLAIQAMSKAKELRTEAEERRKNGLLDMVPWIVRKGHEAFAAYKMFKGKSHPEKRKYLEDVIVAAHARHNGESAISRSEINSVLAKAETYWKENKLSLKAELAADPSNNLPPLPGVEVDMTP</sequence>
<name>X0VTF5_9ZZZZ</name>
<gene>
    <name evidence="1" type="ORF">S01H1_60549</name>
</gene>
<dbReference type="AlphaFoldDB" id="X0VTF5"/>
<organism evidence="1">
    <name type="scientific">marine sediment metagenome</name>
    <dbReference type="NCBI Taxonomy" id="412755"/>
    <lineage>
        <taxon>unclassified sequences</taxon>
        <taxon>metagenomes</taxon>
        <taxon>ecological metagenomes</taxon>
    </lineage>
</organism>
<accession>X0VTF5</accession>
<comment type="caution">
    <text evidence="1">The sequence shown here is derived from an EMBL/GenBank/DDBJ whole genome shotgun (WGS) entry which is preliminary data.</text>
</comment>
<reference evidence="1" key="1">
    <citation type="journal article" date="2014" name="Front. Microbiol.">
        <title>High frequency of phylogenetically diverse reductive dehalogenase-homologous genes in deep subseafloor sedimentary metagenomes.</title>
        <authorList>
            <person name="Kawai M."/>
            <person name="Futagami T."/>
            <person name="Toyoda A."/>
            <person name="Takaki Y."/>
            <person name="Nishi S."/>
            <person name="Hori S."/>
            <person name="Arai W."/>
            <person name="Tsubouchi T."/>
            <person name="Morono Y."/>
            <person name="Uchiyama I."/>
            <person name="Ito T."/>
            <person name="Fujiyama A."/>
            <person name="Inagaki F."/>
            <person name="Takami H."/>
        </authorList>
    </citation>
    <scope>NUCLEOTIDE SEQUENCE</scope>
    <source>
        <strain evidence="1">Expedition CK06-06</strain>
    </source>
</reference>
<protein>
    <submittedName>
        <fullName evidence="1">Uncharacterized protein</fullName>
    </submittedName>
</protein>
<evidence type="ECO:0000313" key="1">
    <source>
        <dbReference type="EMBL" id="GAG21495.1"/>
    </source>
</evidence>
<proteinExistence type="predicted"/>
<feature type="non-terminal residue" evidence="1">
    <location>
        <position position="147"/>
    </location>
</feature>